<dbReference type="RefSeq" id="WP_110131558.1">
    <property type="nucleotide sequence ID" value="NZ_QHJQ01000008.1"/>
</dbReference>
<feature type="transmembrane region" description="Helical" evidence="2">
    <location>
        <begin position="21"/>
        <end position="39"/>
    </location>
</feature>
<dbReference type="InParanoid" id="A0A317ZHV4"/>
<evidence type="ECO:0000256" key="1">
    <source>
        <dbReference type="SAM" id="MobiDB-lite"/>
    </source>
</evidence>
<proteinExistence type="predicted"/>
<keyword evidence="2" id="KW-0472">Membrane</keyword>
<reference evidence="3 4" key="1">
    <citation type="submission" date="2018-05" db="EMBL/GenBank/DDBJ databases">
        <title>Coraliomargarita sinensis sp. nov., isolated from a marine solar saltern.</title>
        <authorList>
            <person name="Zhou L.Y."/>
        </authorList>
    </citation>
    <scope>NUCLEOTIDE SEQUENCE [LARGE SCALE GENOMIC DNA]</scope>
    <source>
        <strain evidence="3 4">WN38</strain>
    </source>
</reference>
<protein>
    <submittedName>
        <fullName evidence="3">Uncharacterized protein</fullName>
    </submittedName>
</protein>
<dbReference type="AlphaFoldDB" id="A0A317ZHV4"/>
<keyword evidence="2" id="KW-0812">Transmembrane</keyword>
<evidence type="ECO:0000313" key="4">
    <source>
        <dbReference type="Proteomes" id="UP000247099"/>
    </source>
</evidence>
<comment type="caution">
    <text evidence="3">The sequence shown here is derived from an EMBL/GenBank/DDBJ whole genome shotgun (WGS) entry which is preliminary data.</text>
</comment>
<dbReference type="Proteomes" id="UP000247099">
    <property type="component" value="Unassembled WGS sequence"/>
</dbReference>
<name>A0A317ZHV4_9BACT</name>
<evidence type="ECO:0000256" key="2">
    <source>
        <dbReference type="SAM" id="Phobius"/>
    </source>
</evidence>
<dbReference type="EMBL" id="QHJQ01000008">
    <property type="protein sequence ID" value="PXA03558.1"/>
    <property type="molecule type" value="Genomic_DNA"/>
</dbReference>
<sequence length="302" mass="34230">MATNEKKDQKKQAEAKAAWKTTTLFIVFGSLIFAVFWWARTNDESEVAWKIRNLLGIQLVDKPAEEAADNKPLATDQIDDEPAELEPGPEPVEDSAVVEAAPEPEPEAIQWPAFRKRSDLWPKTLNIMVDQEVTLLYQGTSYGEVTFQSGQPLSVINLSENGYVFGRTGGNEMEVHVSETNFATWFEQTHGDLYEITVPEKETNRLADDFEDKLITELRIWCLKNYQTPLVEINEDHLVLRWHSRSRGDNEANYSLEALSVARAYLRIQAELGGEDNYASCEVRDPDTGQLMGSKGIFIPRF</sequence>
<dbReference type="OrthoDB" id="9848233at2"/>
<gene>
    <name evidence="3" type="ORF">DDZ13_11285</name>
</gene>
<feature type="region of interest" description="Disordered" evidence="1">
    <location>
        <begin position="66"/>
        <end position="105"/>
    </location>
</feature>
<keyword evidence="2" id="KW-1133">Transmembrane helix</keyword>
<evidence type="ECO:0000313" key="3">
    <source>
        <dbReference type="EMBL" id="PXA03558.1"/>
    </source>
</evidence>
<organism evidence="3 4">
    <name type="scientific">Coraliomargarita sinensis</name>
    <dbReference type="NCBI Taxonomy" id="2174842"/>
    <lineage>
        <taxon>Bacteria</taxon>
        <taxon>Pseudomonadati</taxon>
        <taxon>Verrucomicrobiota</taxon>
        <taxon>Opitutia</taxon>
        <taxon>Puniceicoccales</taxon>
        <taxon>Coraliomargaritaceae</taxon>
        <taxon>Coraliomargarita</taxon>
    </lineage>
</organism>
<accession>A0A317ZHV4</accession>
<keyword evidence="4" id="KW-1185">Reference proteome</keyword>